<evidence type="ECO:0000313" key="4">
    <source>
        <dbReference type="Proteomes" id="UP000441399"/>
    </source>
</evidence>
<keyword evidence="1" id="KW-1133">Transmembrane helix</keyword>
<gene>
    <name evidence="3" type="ORF">OPDIPICF_03018</name>
</gene>
<dbReference type="Pfam" id="PF22150">
    <property type="entry name" value="Tt1218-like"/>
    <property type="match status" value="1"/>
</dbReference>
<accession>A0A5S9QYR5</accession>
<keyword evidence="1" id="KW-0812">Transmembrane</keyword>
<dbReference type="OrthoDB" id="5734318at2"/>
<keyword evidence="4" id="KW-1185">Reference proteome</keyword>
<name>A0A5S9QYR5_9GAMM</name>
<organism evidence="3 4">
    <name type="scientific">BD1-7 clade bacterium</name>
    <dbReference type="NCBI Taxonomy" id="2029982"/>
    <lineage>
        <taxon>Bacteria</taxon>
        <taxon>Pseudomonadati</taxon>
        <taxon>Pseudomonadota</taxon>
        <taxon>Gammaproteobacteria</taxon>
        <taxon>Cellvibrionales</taxon>
        <taxon>Spongiibacteraceae</taxon>
        <taxon>BD1-7 clade</taxon>
    </lineage>
</organism>
<dbReference type="Proteomes" id="UP000441399">
    <property type="component" value="Unassembled WGS sequence"/>
</dbReference>
<reference evidence="3 4" key="1">
    <citation type="submission" date="2019-11" db="EMBL/GenBank/DDBJ databases">
        <authorList>
            <person name="Holert J."/>
        </authorList>
    </citation>
    <scope>NUCLEOTIDE SEQUENCE [LARGE SCALE GENOMIC DNA]</scope>
    <source>
        <strain evidence="3">SB11_3</strain>
    </source>
</reference>
<evidence type="ECO:0000313" key="3">
    <source>
        <dbReference type="EMBL" id="CAA0124206.1"/>
    </source>
</evidence>
<dbReference type="EMBL" id="CACSIO010000060">
    <property type="protein sequence ID" value="CAA0124206.1"/>
    <property type="molecule type" value="Genomic_DNA"/>
</dbReference>
<protein>
    <recommendedName>
        <fullName evidence="2">Type IV pilin Tt1218-like domain-containing protein</fullName>
    </recommendedName>
</protein>
<dbReference type="InterPro" id="IPR054402">
    <property type="entry name" value="Tt1218-like_dom"/>
</dbReference>
<dbReference type="InterPro" id="IPR012902">
    <property type="entry name" value="N_methyl_site"/>
</dbReference>
<dbReference type="AlphaFoldDB" id="A0A5S9QYR5"/>
<sequence>MAEGKLAPSWRGQHKQSGVAMLEVLISIFILAVGVLGMASLQFMSIKNSNEANRSVLAARHINELAEMIRANRASISTYESRSGPIEFSDKPLCFTGCTGLAIAEGDMAMVMNALHEAFEGANLVVESSEFSAGPGVFRTLTITLTWEQRDNRFARETYEEGSEEAMQSYVVRVVL</sequence>
<evidence type="ECO:0000256" key="1">
    <source>
        <dbReference type="SAM" id="Phobius"/>
    </source>
</evidence>
<proteinExistence type="predicted"/>
<dbReference type="Pfam" id="PF07963">
    <property type="entry name" value="N_methyl"/>
    <property type="match status" value="1"/>
</dbReference>
<dbReference type="NCBIfam" id="TIGR02523">
    <property type="entry name" value="type_IV_pilV"/>
    <property type="match status" value="1"/>
</dbReference>
<feature type="transmembrane region" description="Helical" evidence="1">
    <location>
        <begin position="20"/>
        <end position="41"/>
    </location>
</feature>
<feature type="domain" description="Type IV pilin Tt1218-like" evidence="2">
    <location>
        <begin position="41"/>
        <end position="107"/>
    </location>
</feature>
<dbReference type="InterPro" id="IPR013362">
    <property type="entry name" value="Pilus_4_PilV"/>
</dbReference>
<keyword evidence="1" id="KW-0472">Membrane</keyword>
<evidence type="ECO:0000259" key="2">
    <source>
        <dbReference type="Pfam" id="PF22150"/>
    </source>
</evidence>